<dbReference type="AlphaFoldDB" id="A0A174MXL5"/>
<gene>
    <name evidence="2" type="ORF">ERS852491_05046</name>
</gene>
<dbReference type="PANTHER" id="PTHR30344:SF1">
    <property type="entry name" value="6-PHOSPHOGLUCONOLACTONASE"/>
    <property type="match status" value="1"/>
</dbReference>
<dbReference type="InterPro" id="IPR019405">
    <property type="entry name" value="Lactonase_7-beta_prop"/>
</dbReference>
<dbReference type="InterPro" id="IPR050282">
    <property type="entry name" value="Cycloisomerase_2"/>
</dbReference>
<proteinExistence type="inferred from homology"/>
<dbReference type="EMBL" id="CYZU01000096">
    <property type="protein sequence ID" value="CUP39397.1"/>
    <property type="molecule type" value="Genomic_DNA"/>
</dbReference>
<organism evidence="2 3">
    <name type="scientific">Faecalicatena contorta</name>
    <dbReference type="NCBI Taxonomy" id="39482"/>
    <lineage>
        <taxon>Bacteria</taxon>
        <taxon>Bacillati</taxon>
        <taxon>Bacillota</taxon>
        <taxon>Clostridia</taxon>
        <taxon>Lachnospirales</taxon>
        <taxon>Lachnospiraceae</taxon>
        <taxon>Faecalicatena</taxon>
    </lineage>
</organism>
<dbReference type="SUPFAM" id="SSF50974">
    <property type="entry name" value="Nitrous oxide reductase, N-terminal domain"/>
    <property type="match status" value="1"/>
</dbReference>
<dbReference type="Pfam" id="PF10282">
    <property type="entry name" value="Lactonase"/>
    <property type="match status" value="1"/>
</dbReference>
<name>A0A174MXL5_9FIRM</name>
<evidence type="ECO:0000256" key="1">
    <source>
        <dbReference type="ARBA" id="ARBA00005564"/>
    </source>
</evidence>
<dbReference type="STRING" id="39482.ERS852491_05046"/>
<protein>
    <submittedName>
        <fullName evidence="2">6-phosphogluconolactonase</fullName>
    </submittedName>
</protein>
<accession>A0A174MXL5</accession>
<sequence length="339" mass="38455">MEKKREKETTAGFTDGYVGTYYSEESRGIYRFSFHEETGELTAPELFYEARNSKWISLNNDRMVIPDEKAGKAGTCFLELNHGSVKKCDGEVLQEHQTPCYIEQEEDFIYTANYHEGTVMIYQTTEEKPEVVKRIKNGEGAGCHQILLHDSYIMVPCLTQDRIRLFDKEKGFAPAGEISFPKGSGPRHGVFNQAHTRLYVVSEWSNELFIFKVCGREFLLEQTFSVLPQNEKTGERPRAAAAAAIRLTKDEKFLYISVRERELLAVIDVSHDKATVIQHVSCGGKHPRDFILSKNEKFLLVANRLEGGIVCIERDCDTGKLKGVRSRIEMPEGVSLVLA</sequence>
<comment type="similarity">
    <text evidence="1">Belongs to the cycloisomerase 2 family.</text>
</comment>
<dbReference type="RefSeq" id="WP_055155328.1">
    <property type="nucleotide sequence ID" value="NZ_CYZU01000096.1"/>
</dbReference>
<dbReference type="Gene3D" id="2.130.10.10">
    <property type="entry name" value="YVTN repeat-like/Quinoprotein amine dehydrogenase"/>
    <property type="match status" value="1"/>
</dbReference>
<dbReference type="Proteomes" id="UP000095544">
    <property type="component" value="Unassembled WGS sequence"/>
</dbReference>
<evidence type="ECO:0000313" key="3">
    <source>
        <dbReference type="Proteomes" id="UP000095544"/>
    </source>
</evidence>
<dbReference type="GO" id="GO:0017057">
    <property type="term" value="F:6-phosphogluconolactonase activity"/>
    <property type="evidence" value="ECO:0007669"/>
    <property type="project" value="TreeGrafter"/>
</dbReference>
<dbReference type="InterPro" id="IPR015943">
    <property type="entry name" value="WD40/YVTN_repeat-like_dom_sf"/>
</dbReference>
<reference evidence="2 3" key="1">
    <citation type="submission" date="2015-09" db="EMBL/GenBank/DDBJ databases">
        <authorList>
            <consortium name="Pathogen Informatics"/>
        </authorList>
    </citation>
    <scope>NUCLEOTIDE SEQUENCE [LARGE SCALE GENOMIC DNA]</scope>
    <source>
        <strain evidence="2 3">2789STDY5834876</strain>
    </source>
</reference>
<dbReference type="OrthoDB" id="9790815at2"/>
<evidence type="ECO:0000313" key="2">
    <source>
        <dbReference type="EMBL" id="CUP39397.1"/>
    </source>
</evidence>
<dbReference type="PANTHER" id="PTHR30344">
    <property type="entry name" value="6-PHOSPHOGLUCONOLACTONASE-RELATED"/>
    <property type="match status" value="1"/>
</dbReference>
<dbReference type="InterPro" id="IPR011045">
    <property type="entry name" value="N2O_reductase_N"/>
</dbReference>